<organism evidence="3 4">
    <name type="scientific">Pseudoalteromonas spongiae</name>
    <dbReference type="NCBI Taxonomy" id="298657"/>
    <lineage>
        <taxon>Bacteria</taxon>
        <taxon>Pseudomonadati</taxon>
        <taxon>Pseudomonadota</taxon>
        <taxon>Gammaproteobacteria</taxon>
        <taxon>Alteromonadales</taxon>
        <taxon>Pseudoalteromonadaceae</taxon>
        <taxon>Pseudoalteromonas</taxon>
    </lineage>
</organism>
<evidence type="ECO:0000313" key="3">
    <source>
        <dbReference type="EMBL" id="MEI4549231.1"/>
    </source>
</evidence>
<feature type="signal peptide" evidence="1">
    <location>
        <begin position="1"/>
        <end position="26"/>
    </location>
</feature>
<sequence length="297" mass="34093">MFNQLKALHILVVTLGLLFFANPAYSKTQEPTKHTVFMDIWSHYDGANSVFINWLNQQSYSVSYKQQDLNVTPSQIAEFKSYYPQFASIEIDKGFKLMRQYGVWQTPFHIIEQNGTILFKGDDAALLAYLKLNQHISQAQFAHYKSKLLKKASSPHFKKQPPVNHIAVGEQFSDFVRESLSGQTVSLGNTIKMLKPSNMLELVFLDSLCPMPHFPNCEASLKQLADNQLKQGKLYLAVISGYYVNEAHVRSFIETHQLQMPVIWDSENVIFKRYGVSQTPYKIVIDHRGTILKRHAF</sequence>
<dbReference type="PANTHER" id="PTHR42852">
    <property type="entry name" value="THIOL:DISULFIDE INTERCHANGE PROTEIN DSBE"/>
    <property type="match status" value="1"/>
</dbReference>
<accession>A0ABU8EQT2</accession>
<evidence type="ECO:0000256" key="1">
    <source>
        <dbReference type="SAM" id="SignalP"/>
    </source>
</evidence>
<dbReference type="Pfam" id="PF00578">
    <property type="entry name" value="AhpC-TSA"/>
    <property type="match status" value="1"/>
</dbReference>
<reference evidence="3 4" key="1">
    <citation type="submission" date="2023-12" db="EMBL/GenBank/DDBJ databases">
        <title>Friends and Foes: Symbiotic and Algicidal bacterial influence on Karenia brevis blooms.</title>
        <authorList>
            <person name="Fei C."/>
            <person name="Mohamed A.R."/>
            <person name="Booker A."/>
            <person name="Arshad M."/>
            <person name="Klass S."/>
            <person name="Ahn S."/>
            <person name="Gilbert P.M."/>
            <person name="Heil C.A."/>
            <person name="Martinez J.M."/>
            <person name="Amin S.A."/>
        </authorList>
    </citation>
    <scope>NUCLEOTIDE SEQUENCE [LARGE SCALE GENOMIC DNA]</scope>
    <source>
        <strain evidence="3 4">CE15</strain>
    </source>
</reference>
<name>A0ABU8EQT2_9GAMM</name>
<evidence type="ECO:0000259" key="2">
    <source>
        <dbReference type="Pfam" id="PF00578"/>
    </source>
</evidence>
<keyword evidence="1" id="KW-0732">Signal</keyword>
<protein>
    <submittedName>
        <fullName evidence="3">Redoxin domain-containing protein</fullName>
    </submittedName>
</protein>
<feature type="domain" description="Alkyl hydroperoxide reductase subunit C/ Thiol specific antioxidant" evidence="2">
    <location>
        <begin position="168"/>
        <end position="291"/>
    </location>
</feature>
<dbReference type="RefSeq" id="WP_336434848.1">
    <property type="nucleotide sequence ID" value="NZ_JBAWKS010000001.1"/>
</dbReference>
<gene>
    <name evidence="3" type="ORF">WAE96_05895</name>
</gene>
<dbReference type="Proteomes" id="UP001382455">
    <property type="component" value="Unassembled WGS sequence"/>
</dbReference>
<dbReference type="Gene3D" id="3.40.30.10">
    <property type="entry name" value="Glutaredoxin"/>
    <property type="match status" value="1"/>
</dbReference>
<keyword evidence="4" id="KW-1185">Reference proteome</keyword>
<proteinExistence type="predicted"/>
<comment type="caution">
    <text evidence="3">The sequence shown here is derived from an EMBL/GenBank/DDBJ whole genome shotgun (WGS) entry which is preliminary data.</text>
</comment>
<dbReference type="InterPro" id="IPR050553">
    <property type="entry name" value="Thioredoxin_ResA/DsbE_sf"/>
</dbReference>
<dbReference type="SUPFAM" id="SSF52833">
    <property type="entry name" value="Thioredoxin-like"/>
    <property type="match status" value="1"/>
</dbReference>
<dbReference type="InterPro" id="IPR000866">
    <property type="entry name" value="AhpC/TSA"/>
</dbReference>
<evidence type="ECO:0000313" key="4">
    <source>
        <dbReference type="Proteomes" id="UP001382455"/>
    </source>
</evidence>
<dbReference type="PANTHER" id="PTHR42852:SF17">
    <property type="entry name" value="THIOREDOXIN-LIKE PROTEIN HI_1115"/>
    <property type="match status" value="1"/>
</dbReference>
<feature type="chain" id="PRO_5046630904" evidence="1">
    <location>
        <begin position="27"/>
        <end position="297"/>
    </location>
</feature>
<dbReference type="EMBL" id="JBAWKS010000001">
    <property type="protein sequence ID" value="MEI4549231.1"/>
    <property type="molecule type" value="Genomic_DNA"/>
</dbReference>
<dbReference type="InterPro" id="IPR036249">
    <property type="entry name" value="Thioredoxin-like_sf"/>
</dbReference>